<proteinExistence type="predicted"/>
<gene>
    <name evidence="1" type="ORF">EDB92DRAFT_1949364</name>
</gene>
<dbReference type="Proteomes" id="UP001201163">
    <property type="component" value="Unassembled WGS sequence"/>
</dbReference>
<protein>
    <submittedName>
        <fullName evidence="1">Uncharacterized protein</fullName>
    </submittedName>
</protein>
<keyword evidence="2" id="KW-1185">Reference proteome</keyword>
<evidence type="ECO:0000313" key="1">
    <source>
        <dbReference type="EMBL" id="KAH8986213.1"/>
    </source>
</evidence>
<dbReference type="EMBL" id="JAKELL010000056">
    <property type="protein sequence ID" value="KAH8986213.1"/>
    <property type="molecule type" value="Genomic_DNA"/>
</dbReference>
<evidence type="ECO:0000313" key="2">
    <source>
        <dbReference type="Proteomes" id="UP001201163"/>
    </source>
</evidence>
<sequence length="101" mass="10314">MSSPDTLPPIAVLGLNCFNTASTQDTATATTTATTDIGSGLVGDALNLNRLSIASAQDAATTAWDINSELVGNLIATTWDIGLELIGDGMPYSCACFCVIS</sequence>
<organism evidence="1 2">
    <name type="scientific">Lactarius akahatsu</name>
    <dbReference type="NCBI Taxonomy" id="416441"/>
    <lineage>
        <taxon>Eukaryota</taxon>
        <taxon>Fungi</taxon>
        <taxon>Dikarya</taxon>
        <taxon>Basidiomycota</taxon>
        <taxon>Agaricomycotina</taxon>
        <taxon>Agaricomycetes</taxon>
        <taxon>Russulales</taxon>
        <taxon>Russulaceae</taxon>
        <taxon>Lactarius</taxon>
    </lineage>
</organism>
<reference evidence="1" key="1">
    <citation type="submission" date="2022-01" db="EMBL/GenBank/DDBJ databases">
        <title>Comparative genomics reveals a dynamic genome evolution in the ectomycorrhizal milk-cap (Lactarius) mushrooms.</title>
        <authorList>
            <consortium name="DOE Joint Genome Institute"/>
            <person name="Lebreton A."/>
            <person name="Tang N."/>
            <person name="Kuo A."/>
            <person name="LaButti K."/>
            <person name="Drula E."/>
            <person name="Barry K."/>
            <person name="Clum A."/>
            <person name="Lipzen A."/>
            <person name="Mousain D."/>
            <person name="Ng V."/>
            <person name="Wang R."/>
            <person name="Wang X."/>
            <person name="Dai Y."/>
            <person name="Henrissat B."/>
            <person name="Grigoriev I.V."/>
            <person name="Guerin-Laguette A."/>
            <person name="Yu F."/>
            <person name="Martin F.M."/>
        </authorList>
    </citation>
    <scope>NUCLEOTIDE SEQUENCE</scope>
    <source>
        <strain evidence="1">QP</strain>
    </source>
</reference>
<accession>A0AAD4QB66</accession>
<name>A0AAD4QB66_9AGAM</name>
<comment type="caution">
    <text evidence="1">The sequence shown here is derived from an EMBL/GenBank/DDBJ whole genome shotgun (WGS) entry which is preliminary data.</text>
</comment>
<dbReference type="AlphaFoldDB" id="A0AAD4QB66"/>